<evidence type="ECO:0008006" key="3">
    <source>
        <dbReference type="Google" id="ProtNLM"/>
    </source>
</evidence>
<comment type="caution">
    <text evidence="1">The sequence shown here is derived from an EMBL/GenBank/DDBJ whole genome shotgun (WGS) entry which is preliminary data.</text>
</comment>
<organism evidence="1 2">
    <name type="scientific">Stylosanthes scabra</name>
    <dbReference type="NCBI Taxonomy" id="79078"/>
    <lineage>
        <taxon>Eukaryota</taxon>
        <taxon>Viridiplantae</taxon>
        <taxon>Streptophyta</taxon>
        <taxon>Embryophyta</taxon>
        <taxon>Tracheophyta</taxon>
        <taxon>Spermatophyta</taxon>
        <taxon>Magnoliopsida</taxon>
        <taxon>eudicotyledons</taxon>
        <taxon>Gunneridae</taxon>
        <taxon>Pentapetalae</taxon>
        <taxon>rosids</taxon>
        <taxon>fabids</taxon>
        <taxon>Fabales</taxon>
        <taxon>Fabaceae</taxon>
        <taxon>Papilionoideae</taxon>
        <taxon>50 kb inversion clade</taxon>
        <taxon>dalbergioids sensu lato</taxon>
        <taxon>Dalbergieae</taxon>
        <taxon>Pterocarpus clade</taxon>
        <taxon>Stylosanthes</taxon>
    </lineage>
</organism>
<dbReference type="Proteomes" id="UP001341840">
    <property type="component" value="Unassembled WGS sequence"/>
</dbReference>
<gene>
    <name evidence="1" type="ORF">PIB30_039031</name>
</gene>
<accession>A0ABU6RES4</accession>
<reference evidence="1 2" key="1">
    <citation type="journal article" date="2023" name="Plants (Basel)">
        <title>Bridging the Gap: Combining Genomics and Transcriptomics Approaches to Understand Stylosanthes scabra, an Orphan Legume from the Brazilian Caatinga.</title>
        <authorList>
            <person name="Ferreira-Neto J.R.C."/>
            <person name="da Silva M.D."/>
            <person name="Binneck E."/>
            <person name="de Melo N.F."/>
            <person name="da Silva R.H."/>
            <person name="de Melo A.L.T.M."/>
            <person name="Pandolfi V."/>
            <person name="Bustamante F.O."/>
            <person name="Brasileiro-Vidal A.C."/>
            <person name="Benko-Iseppon A.M."/>
        </authorList>
    </citation>
    <scope>NUCLEOTIDE SEQUENCE [LARGE SCALE GENOMIC DNA]</scope>
    <source>
        <tissue evidence="1">Leaves</tissue>
    </source>
</reference>
<proteinExistence type="predicted"/>
<evidence type="ECO:0000313" key="2">
    <source>
        <dbReference type="Proteomes" id="UP001341840"/>
    </source>
</evidence>
<keyword evidence="2" id="KW-1185">Reference proteome</keyword>
<dbReference type="EMBL" id="JASCZI010030412">
    <property type="protein sequence ID" value="MED6122359.1"/>
    <property type="molecule type" value="Genomic_DNA"/>
</dbReference>
<sequence length="108" mass="12485">MIRDPYINRMDASHHIAGEEGFQTPRCLTSRGVVPNMPPPECLVEYIHEAGFGGPLELRKFEYDMSVLSALVERWRPETQFPYPIRRVHNHAAGCGISPWPTQRWRPE</sequence>
<protein>
    <recommendedName>
        <fullName evidence="3">Aminotransferase-like plant mobile domain-containing protein</fullName>
    </recommendedName>
</protein>
<name>A0ABU6RES4_9FABA</name>
<evidence type="ECO:0000313" key="1">
    <source>
        <dbReference type="EMBL" id="MED6122359.1"/>
    </source>
</evidence>